<comment type="caution">
    <text evidence="1">The sequence shown here is derived from an EMBL/GenBank/DDBJ whole genome shotgun (WGS) entry which is preliminary data.</text>
</comment>
<gene>
    <name evidence="1" type="ORF">COLO4_06033</name>
</gene>
<dbReference type="Proteomes" id="UP000187203">
    <property type="component" value="Unassembled WGS sequence"/>
</dbReference>
<dbReference type="EMBL" id="AWUE01012574">
    <property type="protein sequence ID" value="OMP08882.1"/>
    <property type="molecule type" value="Genomic_DNA"/>
</dbReference>
<dbReference type="AlphaFoldDB" id="A0A1R3KP74"/>
<keyword evidence="2" id="KW-1185">Reference proteome</keyword>
<reference evidence="2" key="1">
    <citation type="submission" date="2013-09" db="EMBL/GenBank/DDBJ databases">
        <title>Corchorus olitorius genome sequencing.</title>
        <authorList>
            <person name="Alam M."/>
            <person name="Haque M.S."/>
            <person name="Islam M.S."/>
            <person name="Emdad E.M."/>
            <person name="Islam M.M."/>
            <person name="Ahmed B."/>
            <person name="Halim A."/>
            <person name="Hossen Q.M.M."/>
            <person name="Hossain M.Z."/>
            <person name="Ahmed R."/>
            <person name="Khan M.M."/>
            <person name="Islam R."/>
            <person name="Rashid M.M."/>
            <person name="Khan S.A."/>
            <person name="Rahman M.S."/>
            <person name="Alam M."/>
            <person name="Yahiya A.S."/>
            <person name="Khan M.S."/>
            <person name="Azam M.S."/>
            <person name="Haque T."/>
            <person name="Lashkar M.Z.H."/>
            <person name="Akhand A.I."/>
            <person name="Morshed G."/>
            <person name="Roy S."/>
            <person name="Uddin K.S."/>
            <person name="Rabeya T."/>
            <person name="Hossain A.S."/>
            <person name="Chowdhury A."/>
            <person name="Snigdha A.R."/>
            <person name="Mortoza M.S."/>
            <person name="Matin S.A."/>
            <person name="Hoque S.M.E."/>
            <person name="Islam M.K."/>
            <person name="Roy D.K."/>
            <person name="Haider R."/>
            <person name="Moosa M.M."/>
            <person name="Elias S.M."/>
            <person name="Hasan A.M."/>
            <person name="Jahan S."/>
            <person name="Shafiuddin M."/>
            <person name="Mahmood N."/>
            <person name="Shommy N.S."/>
        </authorList>
    </citation>
    <scope>NUCLEOTIDE SEQUENCE [LARGE SCALE GENOMIC DNA]</scope>
    <source>
        <strain evidence="2">cv. O-4</strain>
    </source>
</reference>
<evidence type="ECO:0000313" key="1">
    <source>
        <dbReference type="EMBL" id="OMP08882.1"/>
    </source>
</evidence>
<sequence length="29" mass="3448">MAVLEQKTFSFKVWLEKKTLSWHSDDSCC</sequence>
<organism evidence="1 2">
    <name type="scientific">Corchorus olitorius</name>
    <dbReference type="NCBI Taxonomy" id="93759"/>
    <lineage>
        <taxon>Eukaryota</taxon>
        <taxon>Viridiplantae</taxon>
        <taxon>Streptophyta</taxon>
        <taxon>Embryophyta</taxon>
        <taxon>Tracheophyta</taxon>
        <taxon>Spermatophyta</taxon>
        <taxon>Magnoliopsida</taxon>
        <taxon>eudicotyledons</taxon>
        <taxon>Gunneridae</taxon>
        <taxon>Pentapetalae</taxon>
        <taxon>rosids</taxon>
        <taxon>malvids</taxon>
        <taxon>Malvales</taxon>
        <taxon>Malvaceae</taxon>
        <taxon>Grewioideae</taxon>
        <taxon>Apeibeae</taxon>
        <taxon>Corchorus</taxon>
    </lineage>
</organism>
<protein>
    <submittedName>
        <fullName evidence="1">Uncharacterized protein</fullName>
    </submittedName>
</protein>
<name>A0A1R3KP74_9ROSI</name>
<proteinExistence type="predicted"/>
<accession>A0A1R3KP74</accession>
<evidence type="ECO:0000313" key="2">
    <source>
        <dbReference type="Proteomes" id="UP000187203"/>
    </source>
</evidence>